<keyword evidence="2" id="KW-1185">Reference proteome</keyword>
<sequence length="121" mass="13211">MNQILGFLVTHLSWIWSDARYRIAGFQVSTSNGGDALLVIESATLRMQLIRDRGYCSSISSPPMMTRSGIRSRSCAGCCSGVGRRQQCSTPAMHGFSKSIFLKSKNASAETCAKRLSGRGW</sequence>
<organism evidence="1 2">
    <name type="scientific">Agromyces soli</name>
    <dbReference type="NCBI Taxonomy" id="659012"/>
    <lineage>
        <taxon>Bacteria</taxon>
        <taxon>Bacillati</taxon>
        <taxon>Actinomycetota</taxon>
        <taxon>Actinomycetes</taxon>
        <taxon>Micrococcales</taxon>
        <taxon>Microbacteriaceae</taxon>
        <taxon>Agromyces</taxon>
    </lineage>
</organism>
<accession>A0ABY4AWF9</accession>
<dbReference type="EMBL" id="CP094533">
    <property type="protein sequence ID" value="UOE27537.1"/>
    <property type="molecule type" value="Genomic_DNA"/>
</dbReference>
<evidence type="ECO:0000313" key="1">
    <source>
        <dbReference type="EMBL" id="UOE27537.1"/>
    </source>
</evidence>
<evidence type="ECO:0000313" key="2">
    <source>
        <dbReference type="Proteomes" id="UP000831304"/>
    </source>
</evidence>
<reference evidence="1 2" key="1">
    <citation type="submission" date="2022-03" db="EMBL/GenBank/DDBJ databases">
        <title>Agromyces sp. isolated from the gut of P. brevitarsis seulensis larvae.</title>
        <authorList>
            <person name="Won M."/>
            <person name="Kwon S.-W."/>
        </authorList>
    </citation>
    <scope>NUCLEOTIDE SEQUENCE [LARGE SCALE GENOMIC DNA]</scope>
    <source>
        <strain evidence="1 2">KACC 16215</strain>
    </source>
</reference>
<dbReference type="Proteomes" id="UP000831304">
    <property type="component" value="Chromosome"/>
</dbReference>
<protein>
    <recommendedName>
        <fullName evidence="3">Secreted protein</fullName>
    </recommendedName>
</protein>
<gene>
    <name evidence="1" type="ORF">MTP13_07095</name>
</gene>
<evidence type="ECO:0008006" key="3">
    <source>
        <dbReference type="Google" id="ProtNLM"/>
    </source>
</evidence>
<proteinExistence type="predicted"/>
<name>A0ABY4AWF9_9MICO</name>
<dbReference type="RefSeq" id="WP_243570367.1">
    <property type="nucleotide sequence ID" value="NZ_CP094533.1"/>
</dbReference>